<evidence type="ECO:0000313" key="2">
    <source>
        <dbReference type="Proteomes" id="UP000075683"/>
    </source>
</evidence>
<reference evidence="1 2" key="1">
    <citation type="submission" date="2016-01" db="EMBL/GenBank/DDBJ databases">
        <title>Draft Genome Sequences of Seven Thermophilic Sporeformers Isolated from Foods.</title>
        <authorList>
            <person name="Berendsen E.M."/>
            <person name="Wells-Bennik M.H."/>
            <person name="Krawcyk A.O."/>
            <person name="De Jong A."/>
            <person name="Holsappel S."/>
            <person name="Eijlander R.T."/>
            <person name="Kuipers O.P."/>
        </authorList>
    </citation>
    <scope>NUCLEOTIDE SEQUENCE [LARGE SCALE GENOMIC DNA]</scope>
    <source>
        <strain evidence="1 2">B4135</strain>
    </source>
</reference>
<accession>A0A150LZX8</accession>
<evidence type="ECO:0000313" key="1">
    <source>
        <dbReference type="EMBL" id="KYD17512.1"/>
    </source>
</evidence>
<comment type="caution">
    <text evidence="1">The sequence shown here is derived from an EMBL/GenBank/DDBJ whole genome shotgun (WGS) entry which is preliminary data.</text>
</comment>
<gene>
    <name evidence="1" type="ORF">B4135_2534</name>
</gene>
<dbReference type="AlphaFoldDB" id="A0A150LZX8"/>
<organism evidence="1 2">
    <name type="scientific">Caldibacillus debilis</name>
    <dbReference type="NCBI Taxonomy" id="301148"/>
    <lineage>
        <taxon>Bacteria</taxon>
        <taxon>Bacillati</taxon>
        <taxon>Bacillota</taxon>
        <taxon>Bacilli</taxon>
        <taxon>Bacillales</taxon>
        <taxon>Bacillaceae</taxon>
        <taxon>Caldibacillus</taxon>
    </lineage>
</organism>
<dbReference type="Proteomes" id="UP000075683">
    <property type="component" value="Unassembled WGS sequence"/>
</dbReference>
<sequence>MFYNPSPMDAGLKMNRNGGAFPAPRHSPNGKKHVEFLTFDRTKSPIPF</sequence>
<proteinExistence type="predicted"/>
<name>A0A150LZX8_9BACI</name>
<protein>
    <submittedName>
        <fullName evidence="1">Uncharacterized protein</fullName>
    </submittedName>
</protein>
<dbReference type="EMBL" id="LQYT01000056">
    <property type="protein sequence ID" value="KYD17512.1"/>
    <property type="molecule type" value="Genomic_DNA"/>
</dbReference>